<name>A0A350P8N1_9ALTE</name>
<accession>A0A350P8N1</accession>
<evidence type="ECO:0000313" key="2">
    <source>
        <dbReference type="Proteomes" id="UP000263517"/>
    </source>
</evidence>
<organism evidence="1 2">
    <name type="scientific">Alteromonas australica</name>
    <dbReference type="NCBI Taxonomy" id="589873"/>
    <lineage>
        <taxon>Bacteria</taxon>
        <taxon>Pseudomonadati</taxon>
        <taxon>Pseudomonadota</taxon>
        <taxon>Gammaproteobacteria</taxon>
        <taxon>Alteromonadales</taxon>
        <taxon>Alteromonadaceae</taxon>
        <taxon>Alteromonas/Salinimonas group</taxon>
        <taxon>Alteromonas</taxon>
    </lineage>
</organism>
<comment type="caution">
    <text evidence="1">The sequence shown here is derived from an EMBL/GenBank/DDBJ whole genome shotgun (WGS) entry which is preliminary data.</text>
</comment>
<dbReference type="EMBL" id="DNAN01000632">
    <property type="protein sequence ID" value="HAW77648.1"/>
    <property type="molecule type" value="Genomic_DNA"/>
</dbReference>
<evidence type="ECO:0000313" key="1">
    <source>
        <dbReference type="EMBL" id="HAW77648.1"/>
    </source>
</evidence>
<dbReference type="Proteomes" id="UP000263517">
    <property type="component" value="Unassembled WGS sequence"/>
</dbReference>
<protein>
    <submittedName>
        <fullName evidence="1">Uncharacterized protein</fullName>
    </submittedName>
</protein>
<dbReference type="AlphaFoldDB" id="A0A350P8N1"/>
<gene>
    <name evidence="1" type="ORF">DCW74_18175</name>
</gene>
<proteinExistence type="predicted"/>
<dbReference type="RefSeq" id="WP_272969849.1">
    <property type="nucleotide sequence ID" value="NZ_CALBIY010000073.1"/>
</dbReference>
<reference evidence="1 2" key="1">
    <citation type="journal article" date="2018" name="Nat. Biotechnol.">
        <title>A standardized bacterial taxonomy based on genome phylogeny substantially revises the tree of life.</title>
        <authorList>
            <person name="Parks D.H."/>
            <person name="Chuvochina M."/>
            <person name="Waite D.W."/>
            <person name="Rinke C."/>
            <person name="Skarshewski A."/>
            <person name="Chaumeil P.A."/>
            <person name="Hugenholtz P."/>
        </authorList>
    </citation>
    <scope>NUCLEOTIDE SEQUENCE [LARGE SCALE GENOMIC DNA]</scope>
    <source>
        <strain evidence="1">UBA11978</strain>
    </source>
</reference>
<sequence>MQGYKYFDSDEAISQVQCMSEEDILKCLRAAYYFINKYELPIEGEDLFNEALVRILEGKRQLAKSVKIYTAINQIMKSISYEMLTKRSDEAMRNTSPLEDETIVSSFLDGSSEKIDQQWAMLTSLFEEDEDASAFLAATEQGIKKSKIVENFFDGNETTYDSLRRKIIRKATPQMKEFM</sequence>